<evidence type="ECO:0000313" key="1">
    <source>
        <dbReference type="EMBL" id="GAA4464187.1"/>
    </source>
</evidence>
<comment type="caution">
    <text evidence="1">The sequence shown here is derived from an EMBL/GenBank/DDBJ whole genome shotgun (WGS) entry which is preliminary data.</text>
</comment>
<protein>
    <submittedName>
        <fullName evidence="1">Uncharacterized protein</fullName>
    </submittedName>
</protein>
<organism evidence="1 2">
    <name type="scientific">Nibrella saemangeumensis</name>
    <dbReference type="NCBI Taxonomy" id="1084526"/>
    <lineage>
        <taxon>Bacteria</taxon>
        <taxon>Pseudomonadati</taxon>
        <taxon>Bacteroidota</taxon>
        <taxon>Cytophagia</taxon>
        <taxon>Cytophagales</taxon>
        <taxon>Spirosomataceae</taxon>
        <taxon>Nibrella</taxon>
    </lineage>
</organism>
<reference evidence="2" key="1">
    <citation type="journal article" date="2019" name="Int. J. Syst. Evol. Microbiol.">
        <title>The Global Catalogue of Microorganisms (GCM) 10K type strain sequencing project: providing services to taxonomists for standard genome sequencing and annotation.</title>
        <authorList>
            <consortium name="The Broad Institute Genomics Platform"/>
            <consortium name="The Broad Institute Genome Sequencing Center for Infectious Disease"/>
            <person name="Wu L."/>
            <person name="Ma J."/>
        </authorList>
    </citation>
    <scope>NUCLEOTIDE SEQUENCE [LARGE SCALE GENOMIC DNA]</scope>
    <source>
        <strain evidence="2">JCM 17927</strain>
    </source>
</reference>
<gene>
    <name evidence="1" type="ORF">GCM10023189_43140</name>
</gene>
<name>A0ABP8NED4_9BACT</name>
<evidence type="ECO:0000313" key="2">
    <source>
        <dbReference type="Proteomes" id="UP001501175"/>
    </source>
</evidence>
<sequence>MSKRTTRKQANGAVAALVEAIARYKEPMLKLESINTESGVIVYQTDAPDGQVLQVTLNGTGWPSRRLTGKVEKGQVWIRAGRPFGQTYSLTATWR</sequence>
<proteinExistence type="predicted"/>
<dbReference type="Proteomes" id="UP001501175">
    <property type="component" value="Unassembled WGS sequence"/>
</dbReference>
<dbReference type="RefSeq" id="WP_345246968.1">
    <property type="nucleotide sequence ID" value="NZ_BAABHD010000076.1"/>
</dbReference>
<accession>A0ABP8NED4</accession>
<dbReference type="EMBL" id="BAABHD010000076">
    <property type="protein sequence ID" value="GAA4464187.1"/>
    <property type="molecule type" value="Genomic_DNA"/>
</dbReference>
<keyword evidence="2" id="KW-1185">Reference proteome</keyword>